<proteinExistence type="predicted"/>
<dbReference type="AlphaFoldDB" id="A0A3P6DX46"/>
<dbReference type="PANTHER" id="PTHR31900">
    <property type="entry name" value="F-BOX/RNI SUPERFAMILY PROTEIN-RELATED"/>
    <property type="match status" value="1"/>
</dbReference>
<organism evidence="1">
    <name type="scientific">Brassica oleracea</name>
    <name type="common">Wild cabbage</name>
    <dbReference type="NCBI Taxonomy" id="3712"/>
    <lineage>
        <taxon>Eukaryota</taxon>
        <taxon>Viridiplantae</taxon>
        <taxon>Streptophyta</taxon>
        <taxon>Embryophyta</taxon>
        <taxon>Tracheophyta</taxon>
        <taxon>Spermatophyta</taxon>
        <taxon>Magnoliopsida</taxon>
        <taxon>eudicotyledons</taxon>
        <taxon>Gunneridae</taxon>
        <taxon>Pentapetalae</taxon>
        <taxon>rosids</taxon>
        <taxon>malvids</taxon>
        <taxon>Brassicales</taxon>
        <taxon>Brassicaceae</taxon>
        <taxon>Brassiceae</taxon>
        <taxon>Brassica</taxon>
    </lineage>
</organism>
<evidence type="ECO:0008006" key="2">
    <source>
        <dbReference type="Google" id="ProtNLM"/>
    </source>
</evidence>
<accession>A0A3P6DX46</accession>
<name>A0A3P6DX46_BRAOL</name>
<dbReference type="InterPro" id="IPR050232">
    <property type="entry name" value="FBL13/AtMIF1-like"/>
</dbReference>
<evidence type="ECO:0000313" key="1">
    <source>
        <dbReference type="EMBL" id="VDD32310.1"/>
    </source>
</evidence>
<dbReference type="PANTHER" id="PTHR31900:SF28">
    <property type="entry name" value="FBD DOMAIN-CONTAINING PROTEIN"/>
    <property type="match status" value="1"/>
</dbReference>
<protein>
    <recommendedName>
        <fullName evidence="2">FBD domain-containing protein</fullName>
    </recommendedName>
</protein>
<reference evidence="1" key="1">
    <citation type="submission" date="2018-11" db="EMBL/GenBank/DDBJ databases">
        <authorList>
            <consortium name="Genoscope - CEA"/>
            <person name="William W."/>
        </authorList>
    </citation>
    <scope>NUCLEOTIDE SEQUENCE</scope>
</reference>
<gene>
    <name evidence="1" type="ORF">BOLC9T57633H</name>
</gene>
<dbReference type="EMBL" id="LR031875">
    <property type="protein sequence ID" value="VDD32310.1"/>
    <property type="molecule type" value="Genomic_DNA"/>
</dbReference>
<sequence length="153" mass="17965">MGVSMAYMTRLEYDQEYHSAKRIGFSRFVDNVGMKNIIRWRKYNSLLSHQHPILESLHFKFKTGYAYREIGLWIRTAVRREIPELTLECGDILIQLPLRLLTCKTLVILDLKGWIDLNIPVTASLPSLKTLHIVLLRKSNYEHFSRILSKIVH</sequence>